<dbReference type="AlphaFoldDB" id="A0A821IEX4"/>
<comment type="caution">
    <text evidence="2">The sequence shown here is derived from an EMBL/GenBank/DDBJ whole genome shotgun (WGS) entry which is preliminary data.</text>
</comment>
<dbReference type="EMBL" id="CAJOBG010100274">
    <property type="protein sequence ID" value="CAF4700044.1"/>
    <property type="molecule type" value="Genomic_DNA"/>
</dbReference>
<feature type="non-terminal residue" evidence="2">
    <location>
        <position position="1"/>
    </location>
</feature>
<evidence type="ECO:0000256" key="1">
    <source>
        <dbReference type="SAM" id="MobiDB-lite"/>
    </source>
</evidence>
<reference evidence="2" key="1">
    <citation type="submission" date="2021-02" db="EMBL/GenBank/DDBJ databases">
        <authorList>
            <person name="Nowell W R."/>
        </authorList>
    </citation>
    <scope>NUCLEOTIDE SEQUENCE</scope>
</reference>
<accession>A0A821IEX4</accession>
<feature type="region of interest" description="Disordered" evidence="1">
    <location>
        <begin position="32"/>
        <end position="61"/>
    </location>
</feature>
<protein>
    <submittedName>
        <fullName evidence="2">Uncharacterized protein</fullName>
    </submittedName>
</protein>
<keyword evidence="3" id="KW-1185">Reference proteome</keyword>
<name>A0A821IEX4_9BILA</name>
<dbReference type="Proteomes" id="UP000663866">
    <property type="component" value="Unassembled WGS sequence"/>
</dbReference>
<gene>
    <name evidence="2" type="ORF">OVN521_LOCUS48364</name>
</gene>
<organism evidence="2 3">
    <name type="scientific">Rotaria magnacalcarata</name>
    <dbReference type="NCBI Taxonomy" id="392030"/>
    <lineage>
        <taxon>Eukaryota</taxon>
        <taxon>Metazoa</taxon>
        <taxon>Spiralia</taxon>
        <taxon>Gnathifera</taxon>
        <taxon>Rotifera</taxon>
        <taxon>Eurotatoria</taxon>
        <taxon>Bdelloidea</taxon>
        <taxon>Philodinida</taxon>
        <taxon>Philodinidae</taxon>
        <taxon>Rotaria</taxon>
    </lineage>
</organism>
<proteinExistence type="predicted"/>
<feature type="non-terminal residue" evidence="2">
    <location>
        <position position="61"/>
    </location>
</feature>
<sequence length="61" mass="7048">TYDFRPYSKQRPAAPADTEPFLSQIKIGNTYTPIEKDSQYRADYPGHNTNQHPRQQIVAPK</sequence>
<evidence type="ECO:0000313" key="2">
    <source>
        <dbReference type="EMBL" id="CAF4700044.1"/>
    </source>
</evidence>
<evidence type="ECO:0000313" key="3">
    <source>
        <dbReference type="Proteomes" id="UP000663866"/>
    </source>
</evidence>